<evidence type="ECO:0000313" key="1">
    <source>
        <dbReference type="EMBL" id="KAK7078892.1"/>
    </source>
</evidence>
<dbReference type="AlphaFoldDB" id="A0AAN9AC89"/>
<comment type="caution">
    <text evidence="1">The sequence shown here is derived from an EMBL/GenBank/DDBJ whole genome shotgun (WGS) entry which is preliminary data.</text>
</comment>
<proteinExistence type="predicted"/>
<dbReference type="PANTHER" id="PTHR37161:SF3">
    <property type="entry name" value="HDC10475"/>
    <property type="match status" value="1"/>
</dbReference>
<feature type="non-terminal residue" evidence="1">
    <location>
        <position position="217"/>
    </location>
</feature>
<gene>
    <name evidence="1" type="ORF">SK128_016532</name>
</gene>
<protein>
    <submittedName>
        <fullName evidence="1">Uncharacterized protein</fullName>
    </submittedName>
</protein>
<keyword evidence="2" id="KW-1185">Reference proteome</keyword>
<evidence type="ECO:0000313" key="2">
    <source>
        <dbReference type="Proteomes" id="UP001381693"/>
    </source>
</evidence>
<dbReference type="EMBL" id="JAXCGZ010007635">
    <property type="protein sequence ID" value="KAK7078892.1"/>
    <property type="molecule type" value="Genomic_DNA"/>
</dbReference>
<dbReference type="Proteomes" id="UP001381693">
    <property type="component" value="Unassembled WGS sequence"/>
</dbReference>
<dbReference type="PANTHER" id="PTHR37161">
    <property type="entry name" value="HDC10475"/>
    <property type="match status" value="1"/>
</dbReference>
<dbReference type="InterPro" id="IPR007999">
    <property type="entry name" value="DUF745"/>
</dbReference>
<sequence>MRHQEMFLSAFSLSVHLKFIISERLAVILSLFHLVFCGVENNTIDGEEQMEARDKRFIYGGAGNGGLPSSPQEINHLLLQVGGHGFNLQSEGGSVLLHAKAAEDIATEAAGRAHEAVAQQEAAAWKAAQEASQKIAEKASAEAQKAQAAAAEKYQQAASLTQAAQSAQVSAFTEAATAAQVGKTLQAVDVLVEWALQQQHALTQVMRVKQTPMYIYN</sequence>
<accession>A0AAN9AC89</accession>
<reference evidence="1 2" key="1">
    <citation type="submission" date="2023-11" db="EMBL/GenBank/DDBJ databases">
        <title>Halocaridina rubra genome assembly.</title>
        <authorList>
            <person name="Smith C."/>
        </authorList>
    </citation>
    <scope>NUCLEOTIDE SEQUENCE [LARGE SCALE GENOMIC DNA]</scope>
    <source>
        <strain evidence="1">EP-1</strain>
        <tissue evidence="1">Whole</tissue>
    </source>
</reference>
<organism evidence="1 2">
    <name type="scientific">Halocaridina rubra</name>
    <name type="common">Hawaiian red shrimp</name>
    <dbReference type="NCBI Taxonomy" id="373956"/>
    <lineage>
        <taxon>Eukaryota</taxon>
        <taxon>Metazoa</taxon>
        <taxon>Ecdysozoa</taxon>
        <taxon>Arthropoda</taxon>
        <taxon>Crustacea</taxon>
        <taxon>Multicrustacea</taxon>
        <taxon>Malacostraca</taxon>
        <taxon>Eumalacostraca</taxon>
        <taxon>Eucarida</taxon>
        <taxon>Decapoda</taxon>
        <taxon>Pleocyemata</taxon>
        <taxon>Caridea</taxon>
        <taxon>Atyoidea</taxon>
        <taxon>Atyidae</taxon>
        <taxon>Halocaridina</taxon>
    </lineage>
</organism>
<name>A0AAN9AC89_HALRR</name>